<dbReference type="AlphaFoldDB" id="A0A1M7ZKY8"/>
<evidence type="ECO:0000256" key="2">
    <source>
        <dbReference type="ARBA" id="ARBA00022475"/>
    </source>
</evidence>
<evidence type="ECO:0000313" key="8">
    <source>
        <dbReference type="Proteomes" id="UP000186406"/>
    </source>
</evidence>
<feature type="transmembrane region" description="Helical" evidence="6">
    <location>
        <begin position="12"/>
        <end position="30"/>
    </location>
</feature>
<dbReference type="STRING" id="1123029.SAMN02745172_02124"/>
<dbReference type="OrthoDB" id="8047877at2"/>
<evidence type="ECO:0000313" key="7">
    <source>
        <dbReference type="EMBL" id="SHO65479.1"/>
    </source>
</evidence>
<evidence type="ECO:0000256" key="1">
    <source>
        <dbReference type="ARBA" id="ARBA00004651"/>
    </source>
</evidence>
<evidence type="ECO:0000256" key="5">
    <source>
        <dbReference type="ARBA" id="ARBA00023136"/>
    </source>
</evidence>
<evidence type="ECO:0000256" key="3">
    <source>
        <dbReference type="ARBA" id="ARBA00022692"/>
    </source>
</evidence>
<feature type="transmembrane region" description="Helical" evidence="6">
    <location>
        <begin position="215"/>
        <end position="235"/>
    </location>
</feature>
<evidence type="ECO:0000256" key="6">
    <source>
        <dbReference type="SAM" id="Phobius"/>
    </source>
</evidence>
<feature type="transmembrane region" description="Helical" evidence="6">
    <location>
        <begin position="297"/>
        <end position="318"/>
    </location>
</feature>
<feature type="transmembrane region" description="Helical" evidence="6">
    <location>
        <begin position="76"/>
        <end position="93"/>
    </location>
</feature>
<dbReference type="GO" id="GO:0005886">
    <property type="term" value="C:plasma membrane"/>
    <property type="evidence" value="ECO:0007669"/>
    <property type="project" value="UniProtKB-SubCell"/>
</dbReference>
<dbReference type="PANTHER" id="PTHR32196">
    <property type="entry name" value="ABC TRANSPORTER PERMEASE PROTEIN YPHD-RELATED-RELATED"/>
    <property type="match status" value="1"/>
</dbReference>
<dbReference type="RefSeq" id="WP_139282494.1">
    <property type="nucleotide sequence ID" value="NZ_FRXO01000004.1"/>
</dbReference>
<dbReference type="Proteomes" id="UP000186406">
    <property type="component" value="Unassembled WGS sequence"/>
</dbReference>
<comment type="subcellular location">
    <subcellularLocation>
        <location evidence="1">Cell membrane</location>
        <topology evidence="1">Multi-pass membrane protein</topology>
    </subcellularLocation>
</comment>
<proteinExistence type="predicted"/>
<feature type="transmembrane region" description="Helical" evidence="6">
    <location>
        <begin position="42"/>
        <end position="64"/>
    </location>
</feature>
<feature type="transmembrane region" description="Helical" evidence="6">
    <location>
        <begin position="247"/>
        <end position="265"/>
    </location>
</feature>
<feature type="transmembrane region" description="Helical" evidence="6">
    <location>
        <begin position="272"/>
        <end position="291"/>
    </location>
</feature>
<dbReference type="CDD" id="cd06579">
    <property type="entry name" value="TM_PBP1_transp_AraH_like"/>
    <property type="match status" value="1"/>
</dbReference>
<name>A0A1M7ZKY8_9HYPH</name>
<keyword evidence="3 6" id="KW-0812">Transmembrane</keyword>
<feature type="transmembrane region" description="Helical" evidence="6">
    <location>
        <begin position="126"/>
        <end position="145"/>
    </location>
</feature>
<feature type="transmembrane region" description="Helical" evidence="6">
    <location>
        <begin position="165"/>
        <end position="184"/>
    </location>
</feature>
<keyword evidence="2" id="KW-1003">Cell membrane</keyword>
<reference evidence="7 8" key="1">
    <citation type="submission" date="2016-12" db="EMBL/GenBank/DDBJ databases">
        <authorList>
            <person name="Song W.-J."/>
            <person name="Kurnit D.M."/>
        </authorList>
    </citation>
    <scope>NUCLEOTIDE SEQUENCE [LARGE SCALE GENOMIC DNA]</scope>
    <source>
        <strain evidence="7 8">DSM 19599</strain>
    </source>
</reference>
<dbReference type="Pfam" id="PF02653">
    <property type="entry name" value="BPD_transp_2"/>
    <property type="match status" value="1"/>
</dbReference>
<dbReference type="GO" id="GO:0022857">
    <property type="term" value="F:transmembrane transporter activity"/>
    <property type="evidence" value="ECO:0007669"/>
    <property type="project" value="InterPro"/>
</dbReference>
<protein>
    <submittedName>
        <fullName evidence="7">Ribose transport system permease protein</fullName>
    </submittedName>
</protein>
<dbReference type="InterPro" id="IPR001851">
    <property type="entry name" value="ABC_transp_permease"/>
</dbReference>
<feature type="transmembrane region" description="Helical" evidence="6">
    <location>
        <begin position="99"/>
        <end position="119"/>
    </location>
</feature>
<dbReference type="EMBL" id="FRXO01000004">
    <property type="protein sequence ID" value="SHO65479.1"/>
    <property type="molecule type" value="Genomic_DNA"/>
</dbReference>
<organism evidence="7 8">
    <name type="scientific">Pseudoxanthobacter soli DSM 19599</name>
    <dbReference type="NCBI Taxonomy" id="1123029"/>
    <lineage>
        <taxon>Bacteria</taxon>
        <taxon>Pseudomonadati</taxon>
        <taxon>Pseudomonadota</taxon>
        <taxon>Alphaproteobacteria</taxon>
        <taxon>Hyphomicrobiales</taxon>
        <taxon>Segnochrobactraceae</taxon>
        <taxon>Pseudoxanthobacter</taxon>
    </lineage>
</organism>
<keyword evidence="5 6" id="KW-0472">Membrane</keyword>
<keyword evidence="8" id="KW-1185">Reference proteome</keyword>
<keyword evidence="4 6" id="KW-1133">Transmembrane helix</keyword>
<gene>
    <name evidence="7" type="ORF">SAMN02745172_02124</name>
</gene>
<accession>A0A1M7ZKY8</accession>
<sequence>MSRPASSIVKLGPLTVPVSMFVVLVAAVAIRSPGLYTTTGFANAVLVAAPLILATLALTPILMAGRGAVDLSVGPLLGFLNVTLIAWLSGNGITNPVVFFAWALGMGAAWQVLQALVIIHVRVAPIIVSLAGFLTLSGINLLIMSRPGGVAPDWMMSWGGGLQSSVFSPIFFLVVAALALWAVVSRTGFHTQLRMVGSDERMAYTSGVRIDLVRLLAHVLGGIFVGLAAIAYTALISSGDPTQGSTYTLQAVTAVVLGGASLSGGRGGAIGSLLGALNMFLISYLLGTFNFGTMSGFVTQMAFGLILVASLLVNVFTAGRPATA</sequence>
<evidence type="ECO:0000256" key="4">
    <source>
        <dbReference type="ARBA" id="ARBA00022989"/>
    </source>
</evidence>